<protein>
    <submittedName>
        <fullName evidence="4">Uncharacterized protein</fullName>
    </submittedName>
</protein>
<dbReference type="InterPro" id="IPR057984">
    <property type="entry name" value="PATROL1_C"/>
</dbReference>
<feature type="compositionally biased region" description="Low complexity" evidence="1">
    <location>
        <begin position="1"/>
        <end position="15"/>
    </location>
</feature>
<dbReference type="OrthoDB" id="2015333at2759"/>
<keyword evidence="5" id="KW-1185">Reference proteome</keyword>
<name>A0A7I8K134_SPIIN</name>
<accession>A0A7I8K134</accession>
<feature type="region of interest" description="Disordered" evidence="1">
    <location>
        <begin position="113"/>
        <end position="144"/>
    </location>
</feature>
<sequence length="1023" mass="112279">MGRHSSLASSSYISRSDADPEDGDMDLEWPFGRIDSIDGGDLRETAYELFFMSCRSSPGFGGGRNGLAYYPSAGGQEGGDGALQGGGAAGPAPGGKTWQQGLVATSRIKRALGLTARRSSPKRTLQQSSSSVGPSQTGAPGGAARVIKRPMTSAEIMRQQMRVTEQSDNRLRKTLLRTLVGQTGRRAETIILPLELLRQLKPSEFNDGQEYHLWQRRQLKLLEAGLLMHPSVPLERSNSAISRLREIVRQGETKAIDTSKNSEAMRALCSSVLALAWRSPGGAVPEACHWADGFPLNVHIYLSLLQSIFDTKEETVVLDEVDELLELMKKTWSTLGINRPIHNVCFAWVLLHQFVLTGQVEQELLCAALSMLGEVASDAKRFDREAVYVSLLSATLASVQGWADKRLLDYRGYFEKGSWGLMENVILLALSVAKIIDEDISGAAAGAPPANGEHATPYDSSEYRVDYYIRSSLRNAFNKMLEDNGNWISLAGEVAEKTSQCLVVLAGETEELAVREKEHFSPVLKRWHPVPAAVAVVTLHNCYGVVLKQYMEEVSTLTLESIKVLQAAGKLEKALAQLAVEDSAECEDGGKGIVREMIPYEVDAIISCLARNWIEERLNCGKECLNRAKDTETWNPKTKGEAHAHSGVEMVKLARDMVDDFFDTPVGFRDDMVQYLADGLGSLLEDYTAFVVSCGTRQSYIPALPALTRCNQDSKFVKLWRKATPCNAGTDDANAKNGLADGDHPRPSTSRGTQRLYVRLNTLHYLLCQLHYLDKTLSHISAGVGGATPPAHLRLKTRRRRPSSSLFDGVRAAIQSAMQRVAEVAACRLIFLDSNSCFYEGLYVGDVANARIRPALRNLKQNLALISSAVTDRAQPLVLREVMKATFEAFLMVLLAGGGDRAFLREDQEMIADDFGRLKRVFAACGEGLVAEEVVQREAEVAEGVVALMGLPTDQLVEDFSTAACESSGTGGLGRASQRLPMPPTTGKWNRSDANTILRVLCHRDDDASNRFLKRTFQMAKRK</sequence>
<dbReference type="EMBL" id="LR746265">
    <property type="protein sequence ID" value="CAA7390565.1"/>
    <property type="molecule type" value="Genomic_DNA"/>
</dbReference>
<dbReference type="PANTHER" id="PTHR31280">
    <property type="entry name" value="PROTEIN UNC-13 HOMOLOG"/>
    <property type="match status" value="1"/>
</dbReference>
<evidence type="ECO:0000256" key="1">
    <source>
        <dbReference type="SAM" id="MobiDB-lite"/>
    </source>
</evidence>
<feature type="domain" description="MHD2" evidence="3">
    <location>
        <begin position="849"/>
        <end position="960"/>
    </location>
</feature>
<dbReference type="InterPro" id="IPR014770">
    <property type="entry name" value="Munc13_1"/>
</dbReference>
<proteinExistence type="predicted"/>
<evidence type="ECO:0000259" key="2">
    <source>
        <dbReference type="PROSITE" id="PS51258"/>
    </source>
</evidence>
<reference evidence="4" key="1">
    <citation type="submission" date="2020-02" db="EMBL/GenBank/DDBJ databases">
        <authorList>
            <person name="Scholz U."/>
            <person name="Mascher M."/>
            <person name="Fiebig A."/>
        </authorList>
    </citation>
    <scope>NUCLEOTIDE SEQUENCE</scope>
</reference>
<feature type="region of interest" description="Disordered" evidence="1">
    <location>
        <begin position="1"/>
        <end position="27"/>
    </location>
</feature>
<evidence type="ECO:0000313" key="5">
    <source>
        <dbReference type="Proteomes" id="UP000663760"/>
    </source>
</evidence>
<dbReference type="PANTHER" id="PTHR31280:SF1">
    <property type="entry name" value="OS03G0138600 PROTEIN"/>
    <property type="match status" value="1"/>
</dbReference>
<evidence type="ECO:0000313" key="4">
    <source>
        <dbReference type="EMBL" id="CAA7390565.1"/>
    </source>
</evidence>
<evidence type="ECO:0000259" key="3">
    <source>
        <dbReference type="PROSITE" id="PS51259"/>
    </source>
</evidence>
<feature type="region of interest" description="Disordered" evidence="1">
    <location>
        <begin position="968"/>
        <end position="989"/>
    </location>
</feature>
<organism evidence="4 5">
    <name type="scientific">Spirodela intermedia</name>
    <name type="common">Intermediate duckweed</name>
    <dbReference type="NCBI Taxonomy" id="51605"/>
    <lineage>
        <taxon>Eukaryota</taxon>
        <taxon>Viridiplantae</taxon>
        <taxon>Streptophyta</taxon>
        <taxon>Embryophyta</taxon>
        <taxon>Tracheophyta</taxon>
        <taxon>Spermatophyta</taxon>
        <taxon>Magnoliopsida</taxon>
        <taxon>Liliopsida</taxon>
        <taxon>Araceae</taxon>
        <taxon>Lemnoideae</taxon>
        <taxon>Spirodela</taxon>
    </lineage>
</organism>
<dbReference type="Pfam" id="PF25761">
    <property type="entry name" value="TPR_PATROL1"/>
    <property type="match status" value="1"/>
</dbReference>
<dbReference type="PROSITE" id="PS51258">
    <property type="entry name" value="MHD1"/>
    <property type="match status" value="1"/>
</dbReference>
<gene>
    <name evidence="4" type="ORF">SI8410_02002027</name>
</gene>
<dbReference type="PROSITE" id="PS51259">
    <property type="entry name" value="MHD2"/>
    <property type="match status" value="1"/>
</dbReference>
<feature type="region of interest" description="Disordered" evidence="1">
    <location>
        <begin position="731"/>
        <end position="753"/>
    </location>
</feature>
<dbReference type="Proteomes" id="UP000663760">
    <property type="component" value="Chromosome 2"/>
</dbReference>
<feature type="compositionally biased region" description="Polar residues" evidence="1">
    <location>
        <begin position="122"/>
        <end position="138"/>
    </location>
</feature>
<feature type="domain" description="MHD1" evidence="2">
    <location>
        <begin position="562"/>
        <end position="704"/>
    </location>
</feature>
<dbReference type="AlphaFoldDB" id="A0A7I8K134"/>
<dbReference type="InterPro" id="IPR014772">
    <property type="entry name" value="Munc13_dom-2"/>
</dbReference>
<dbReference type="InterPro" id="IPR008528">
    <property type="entry name" value="unc-13_homologue"/>
</dbReference>